<keyword evidence="3" id="KW-1185">Reference proteome</keyword>
<evidence type="ECO:0000313" key="2">
    <source>
        <dbReference type="EMBL" id="GIJ23882.1"/>
    </source>
</evidence>
<gene>
    <name evidence="2" type="ORF">Vlu01_45060</name>
</gene>
<accession>A0ABQ4J199</accession>
<protein>
    <submittedName>
        <fullName evidence="2">Uncharacterized protein</fullName>
    </submittedName>
</protein>
<organism evidence="2 3">
    <name type="scientific">Micromonospora lutea</name>
    <dbReference type="NCBI Taxonomy" id="419825"/>
    <lineage>
        <taxon>Bacteria</taxon>
        <taxon>Bacillati</taxon>
        <taxon>Actinomycetota</taxon>
        <taxon>Actinomycetes</taxon>
        <taxon>Micromonosporales</taxon>
        <taxon>Micromonosporaceae</taxon>
        <taxon>Micromonospora</taxon>
    </lineage>
</organism>
<proteinExistence type="predicted"/>
<feature type="region of interest" description="Disordered" evidence="1">
    <location>
        <begin position="157"/>
        <end position="186"/>
    </location>
</feature>
<comment type="caution">
    <text evidence="2">The sequence shown here is derived from an EMBL/GenBank/DDBJ whole genome shotgun (WGS) entry which is preliminary data.</text>
</comment>
<name>A0ABQ4J199_9ACTN</name>
<dbReference type="EMBL" id="BOPB01000028">
    <property type="protein sequence ID" value="GIJ23882.1"/>
    <property type="molecule type" value="Genomic_DNA"/>
</dbReference>
<reference evidence="2 3" key="1">
    <citation type="submission" date="2021-01" db="EMBL/GenBank/DDBJ databases">
        <title>Whole genome shotgun sequence of Verrucosispora lutea NBRC 106530.</title>
        <authorList>
            <person name="Komaki H."/>
            <person name="Tamura T."/>
        </authorList>
    </citation>
    <scope>NUCLEOTIDE SEQUENCE [LARGE SCALE GENOMIC DNA]</scope>
    <source>
        <strain evidence="2 3">NBRC 106530</strain>
    </source>
</reference>
<dbReference type="Proteomes" id="UP000643165">
    <property type="component" value="Unassembled WGS sequence"/>
</dbReference>
<sequence>MRLPQGGKRSQGHGRFVQRSPVRLVRRAMLGGSGDRGLRGGSGVAEVLACSAHRRMVGAEHGGAGGGHTGVIPTRLVAIAQLVRDGPQLESQRQHQRIGMRPAAFPGGERLLQHPPGRTRIVRFPVQPGEQMSRTEHIWMIFAEGRPSRIDRIDQQVTGGGEVSRTTQREGPLLSDGQGRGMGHDAHAAGYRHLDATRPHTPVEAPPPTSCRTAGQARIPMCMIHLRRVQ</sequence>
<evidence type="ECO:0000313" key="3">
    <source>
        <dbReference type="Proteomes" id="UP000643165"/>
    </source>
</evidence>
<evidence type="ECO:0000256" key="1">
    <source>
        <dbReference type="SAM" id="MobiDB-lite"/>
    </source>
</evidence>